<accession>A0AAE6D0N7</accession>
<proteinExistence type="predicted"/>
<evidence type="ECO:0000313" key="2">
    <source>
        <dbReference type="Proteomes" id="UP000831479"/>
    </source>
</evidence>
<evidence type="ECO:0000313" key="1">
    <source>
        <dbReference type="EMBL" id="QBQ01665.1"/>
    </source>
</evidence>
<reference evidence="1" key="1">
    <citation type="journal article" date="2019" name="Genomics">
        <title>Genome sequence analysis and organization of the Hyphantria cunea granulovirus (HycuGV-Hc1) from Turkey.</title>
        <authorList>
            <person name="Gencer D."/>
            <person name="Bayramoglu Z."/>
            <person name="Nalcacioglu R."/>
            <person name="Demirbag Z."/>
            <person name="Demir I."/>
        </authorList>
    </citation>
    <scope>NUCLEOTIDE SEQUENCE</scope>
    <source>
        <strain evidence="1">Hc1</strain>
    </source>
</reference>
<keyword evidence="2" id="KW-1185">Reference proteome</keyword>
<dbReference type="EMBL" id="MH923363">
    <property type="protein sequence ID" value="QBQ01665.1"/>
    <property type="molecule type" value="Genomic_DNA"/>
</dbReference>
<gene>
    <name evidence="1" type="ORF">HycuGV_00112</name>
</gene>
<organism evidence="1 2">
    <name type="scientific">Hyphantria cunea granulovirus</name>
    <dbReference type="NCBI Taxonomy" id="307448"/>
    <lineage>
        <taxon>Viruses</taxon>
        <taxon>Viruses incertae sedis</taxon>
        <taxon>Naldaviricetes</taxon>
        <taxon>Lefavirales</taxon>
        <taxon>Baculoviridae</taxon>
        <taxon>Betabaculovirus</taxon>
        <taxon>Betabaculovirus hycuneae</taxon>
    </lineage>
</organism>
<dbReference type="Proteomes" id="UP000831479">
    <property type="component" value="Segment"/>
</dbReference>
<sequence length="141" mass="16027">MSYYTHATNIVSKSVKPLYARCPSQNNMCSIEQLQGVHAKLIGGHYTLERLEVINNLLIYHFTGQGIIKQVELSGIKGVDVRGTAILVDYNKRHAVLDNVMAVSGKMVWNVNLQLRQFNVTVRKNNENFFAVFIKIKNTQF</sequence>
<name>A0AAE6D0N7_9BBAC</name>
<protein>
    <submittedName>
        <fullName evidence="1">Uncharacterized protein</fullName>
    </submittedName>
</protein>